<evidence type="ECO:0000256" key="1">
    <source>
        <dbReference type="SAM" id="MobiDB-lite"/>
    </source>
</evidence>
<reference evidence="3 4" key="1">
    <citation type="submission" date="2014-11" db="EMBL/GenBank/DDBJ databases">
        <title>Tamlana sedimentorum sp. nov., isolated from shallow sand sediments of the Sea of Japan.</title>
        <authorList>
            <person name="Romanenko L.A."/>
        </authorList>
    </citation>
    <scope>NUCLEOTIDE SEQUENCE [LARGE SCALE GENOMIC DNA]</scope>
    <source>
        <strain evidence="3 4">JCM 19808</strain>
    </source>
</reference>
<feature type="region of interest" description="Disordered" evidence="1">
    <location>
        <begin position="221"/>
        <end position="241"/>
    </location>
</feature>
<evidence type="ECO:0008006" key="5">
    <source>
        <dbReference type="Google" id="ProtNLM"/>
    </source>
</evidence>
<dbReference type="AlphaFoldDB" id="A0A0D7WA43"/>
<organism evidence="3 4">
    <name type="scientific">Neotamlana sedimentorum</name>
    <dbReference type="NCBI Taxonomy" id="1435349"/>
    <lineage>
        <taxon>Bacteria</taxon>
        <taxon>Pseudomonadati</taxon>
        <taxon>Bacteroidota</taxon>
        <taxon>Flavobacteriia</taxon>
        <taxon>Flavobacteriales</taxon>
        <taxon>Flavobacteriaceae</taxon>
        <taxon>Neotamlana</taxon>
    </lineage>
</organism>
<gene>
    <name evidence="3" type="ORF">PW52_10510</name>
</gene>
<dbReference type="RefSeq" id="WP_044632894.1">
    <property type="nucleotide sequence ID" value="NZ_JTDW01000006.1"/>
</dbReference>
<protein>
    <recommendedName>
        <fullName evidence="5">Membrane or secreted protein</fullName>
    </recommendedName>
</protein>
<dbReference type="OrthoDB" id="1437325at2"/>
<evidence type="ECO:0000313" key="4">
    <source>
        <dbReference type="Proteomes" id="UP000032578"/>
    </source>
</evidence>
<sequence length="241" mass="28013">MREKKASTYFVLVVLFFLPVAFLLLLYPATHNYTPLEVIKKDVLDLNDFKAVNNEQILLKDHITVLGFLGNEPVKHSIAASNLKELVYDKFKGFKKFQVVMLLPFGTEASVDTLKKEISSYESLDYWHFVFASPGHIKQVYNSLKTNLPLANDLFTQKVFVVDKDLSQRGRFDDREDKEKEKNKPVYGLNGYDCIEVAEIKNKMSDDLRVLFTEYRQKRKGEFENTDTRRANDLKSDHEEN</sequence>
<keyword evidence="2" id="KW-0812">Transmembrane</keyword>
<dbReference type="PATRIC" id="fig|1435349.4.peg.3096"/>
<dbReference type="Proteomes" id="UP000032578">
    <property type="component" value="Unassembled WGS sequence"/>
</dbReference>
<keyword evidence="2" id="KW-1133">Transmembrane helix</keyword>
<evidence type="ECO:0000256" key="2">
    <source>
        <dbReference type="SAM" id="Phobius"/>
    </source>
</evidence>
<feature type="transmembrane region" description="Helical" evidence="2">
    <location>
        <begin position="7"/>
        <end position="27"/>
    </location>
</feature>
<dbReference type="STRING" id="1435349.PW52_10510"/>
<keyword evidence="4" id="KW-1185">Reference proteome</keyword>
<dbReference type="EMBL" id="JTDW01000006">
    <property type="protein sequence ID" value="KJD35513.1"/>
    <property type="molecule type" value="Genomic_DNA"/>
</dbReference>
<evidence type="ECO:0000313" key="3">
    <source>
        <dbReference type="EMBL" id="KJD35513.1"/>
    </source>
</evidence>
<comment type="caution">
    <text evidence="3">The sequence shown here is derived from an EMBL/GenBank/DDBJ whole genome shotgun (WGS) entry which is preliminary data.</text>
</comment>
<name>A0A0D7WA43_9FLAO</name>
<accession>A0A0D7WA43</accession>
<proteinExistence type="predicted"/>
<keyword evidence="2" id="KW-0472">Membrane</keyword>